<dbReference type="Gene3D" id="1.10.3260.10">
    <property type="entry name" value="DNA ligase, ATP-dependent, N-terminal domain"/>
    <property type="match status" value="1"/>
</dbReference>
<dbReference type="AlphaFoldDB" id="A0A0F8URJ4"/>
<dbReference type="STRING" id="308745.A0A0F8URJ4"/>
<dbReference type="SUPFAM" id="SSF56091">
    <property type="entry name" value="DNA ligase/mRNA capping enzyme, catalytic domain"/>
    <property type="match status" value="1"/>
</dbReference>
<name>A0A0F8URJ4_9EURO</name>
<dbReference type="InterPro" id="IPR012308">
    <property type="entry name" value="DNA_ligase_ATP-dep_N"/>
</dbReference>
<feature type="domain" description="ATP-dependent DNA ligase family profile" evidence="7">
    <location>
        <begin position="393"/>
        <end position="536"/>
    </location>
</feature>
<comment type="caution">
    <text evidence="8">The sequence shown here is derived from an EMBL/GenBank/DDBJ whole genome shotgun (WGS) entry which is preliminary data.</text>
</comment>
<organism evidence="8 9">
    <name type="scientific">Aspergillus rambellii</name>
    <dbReference type="NCBI Taxonomy" id="308745"/>
    <lineage>
        <taxon>Eukaryota</taxon>
        <taxon>Fungi</taxon>
        <taxon>Dikarya</taxon>
        <taxon>Ascomycota</taxon>
        <taxon>Pezizomycotina</taxon>
        <taxon>Eurotiomycetes</taxon>
        <taxon>Eurotiomycetidae</taxon>
        <taxon>Eurotiales</taxon>
        <taxon>Aspergillaceae</taxon>
        <taxon>Aspergillus</taxon>
        <taxon>Aspergillus subgen. Nidulantes</taxon>
    </lineage>
</organism>
<dbReference type="GO" id="GO:0006310">
    <property type="term" value="P:DNA recombination"/>
    <property type="evidence" value="ECO:0007669"/>
    <property type="project" value="InterPro"/>
</dbReference>
<reference evidence="8 9" key="1">
    <citation type="submission" date="2015-02" db="EMBL/GenBank/DDBJ databases">
        <title>Draft Genome Sequences of Two Closely-Related Aflatoxigenic Aspergillus Species Obtained from the Cote d'Ivoire.</title>
        <authorList>
            <person name="Moore G.G."/>
            <person name="Beltz S.B."/>
            <person name="Mack B.M."/>
        </authorList>
    </citation>
    <scope>NUCLEOTIDE SEQUENCE [LARGE SCALE GENOMIC DNA]</scope>
    <source>
        <strain evidence="8 9">SRRC1468</strain>
    </source>
</reference>
<dbReference type="InterPro" id="IPR012310">
    <property type="entry name" value="DNA_ligase_ATP-dep_cent"/>
</dbReference>
<dbReference type="PANTHER" id="PTHR45997">
    <property type="entry name" value="DNA LIGASE 4"/>
    <property type="match status" value="1"/>
</dbReference>
<dbReference type="Pfam" id="PF01068">
    <property type="entry name" value="DNA_ligase_A_M"/>
    <property type="match status" value="1"/>
</dbReference>
<evidence type="ECO:0000256" key="6">
    <source>
        <dbReference type="SAM" id="MobiDB-lite"/>
    </source>
</evidence>
<protein>
    <submittedName>
        <fullName evidence="8">ATP dependent DNA ligase domain protein</fullName>
    </submittedName>
</protein>
<dbReference type="Pfam" id="PF04675">
    <property type="entry name" value="DNA_ligase_A_N"/>
    <property type="match status" value="1"/>
</dbReference>
<dbReference type="PROSITE" id="PS50160">
    <property type="entry name" value="DNA_LIGASE_A3"/>
    <property type="match status" value="1"/>
</dbReference>
<dbReference type="CDD" id="cd08039">
    <property type="entry name" value="Adenylation_DNA_ligase_Fungal"/>
    <property type="match status" value="1"/>
</dbReference>
<dbReference type="InterPro" id="IPR029710">
    <property type="entry name" value="LIG4"/>
</dbReference>
<evidence type="ECO:0000256" key="1">
    <source>
        <dbReference type="ARBA" id="ARBA00007572"/>
    </source>
</evidence>
<proteinExistence type="inferred from homology"/>
<keyword evidence="2 8" id="KW-0436">Ligase</keyword>
<dbReference type="Gene3D" id="2.40.50.140">
    <property type="entry name" value="Nucleic acid-binding proteins"/>
    <property type="match status" value="1"/>
</dbReference>
<dbReference type="GO" id="GO:0003677">
    <property type="term" value="F:DNA binding"/>
    <property type="evidence" value="ECO:0007669"/>
    <property type="project" value="InterPro"/>
</dbReference>
<evidence type="ECO:0000313" key="9">
    <source>
        <dbReference type="Proteomes" id="UP000034291"/>
    </source>
</evidence>
<evidence type="ECO:0000256" key="5">
    <source>
        <dbReference type="ARBA" id="ARBA00023242"/>
    </source>
</evidence>
<evidence type="ECO:0000256" key="4">
    <source>
        <dbReference type="ARBA" id="ARBA00022840"/>
    </source>
</evidence>
<feature type="region of interest" description="Disordered" evidence="6">
    <location>
        <begin position="822"/>
        <end position="841"/>
    </location>
</feature>
<dbReference type="GO" id="GO:0006297">
    <property type="term" value="P:nucleotide-excision repair, DNA gap filling"/>
    <property type="evidence" value="ECO:0007669"/>
    <property type="project" value="TreeGrafter"/>
</dbReference>
<dbReference type="GO" id="GO:0005524">
    <property type="term" value="F:ATP binding"/>
    <property type="evidence" value="ECO:0007669"/>
    <property type="project" value="UniProtKB-KW"/>
</dbReference>
<dbReference type="Gene3D" id="3.30.470.30">
    <property type="entry name" value="DNA ligase/mRNA capping enzyme"/>
    <property type="match status" value="1"/>
</dbReference>
<keyword evidence="4" id="KW-0067">ATP-binding</keyword>
<evidence type="ECO:0000313" key="8">
    <source>
        <dbReference type="EMBL" id="KKK22159.1"/>
    </source>
</evidence>
<dbReference type="GO" id="GO:0003910">
    <property type="term" value="F:DNA ligase (ATP) activity"/>
    <property type="evidence" value="ECO:0007669"/>
    <property type="project" value="InterPro"/>
</dbReference>
<dbReference type="EMBL" id="JZBS01001561">
    <property type="protein sequence ID" value="KKK22159.1"/>
    <property type="molecule type" value="Genomic_DNA"/>
</dbReference>
<dbReference type="GO" id="GO:0032807">
    <property type="term" value="C:DNA ligase IV complex"/>
    <property type="evidence" value="ECO:0007669"/>
    <property type="project" value="TreeGrafter"/>
</dbReference>
<dbReference type="GO" id="GO:0006303">
    <property type="term" value="P:double-strand break repair via nonhomologous end joining"/>
    <property type="evidence" value="ECO:0007669"/>
    <property type="project" value="TreeGrafter"/>
</dbReference>
<accession>A0A0F8URJ4</accession>
<feature type="region of interest" description="Disordered" evidence="6">
    <location>
        <begin position="767"/>
        <end position="808"/>
    </location>
</feature>
<dbReference type="PANTHER" id="PTHR45997:SF2">
    <property type="entry name" value="ATP DEPENDENT DNA LIGASE DOMAIN PROTEIN (AFU_ORTHOLOGUE AFUA_5G02430)"/>
    <property type="match status" value="1"/>
</dbReference>
<dbReference type="Proteomes" id="UP000034291">
    <property type="component" value="Unassembled WGS sequence"/>
</dbReference>
<sequence>MGFKFTFLCDLLSALEGNRILKASTQARDRNPDVQAVRQWFARHGKQIHDPDTNQVALLSCMFPEKRTDRVYWLQDTSLARVIGRCLLLGSSRRVELEKWRSSGGADLGQCVENLMRQAENHIVSGQEVTVEEIDFALDKIASRCRFSGPRVRRQRAAVDVEETLSPLYRRLISRDAKWLTRMILKGYFSVTLPEKLVLRSFHFLLPHLLQIQDSFETALDLLLSAPIRHFPPHPEPGLANDLGHIALQHLTPRAGIKIGRPDYYKARSIKHCCKMVGQRRMSVERKYDGEYCQIHVDLSKYPNSIQLFSKSGKDSTADRSGIHQTIKNCLRIGKEGCKFRSRCILEAELVVWNDRQHRIMEFHKLRKFIARSGMFIGTENDSPPQPYEHLMMVFFDILLLDDDVCLRKPHRERRLLLKNTIQIIPGFSDIADQKVIDFSRPDGQSRLESIFARGITDRWEGFILKGCEDPYFAILTGPDSGSFGCWIKLKKDYIPGLGDTIDLALIGAAYNAREVGSLDSLNQVSWTHFFIGCLVNKDAILQPDIKPKFRVLDVINRHCMSEQNMLLLNQFGKYTARGTASDHGFDIEHEGSGLPRMNVVFKTPFVVEMLGSGFEKPSGARYYTLRFPRILKIHSDRSFQDAATFSELQVLAEAAVSLPSEEIAEEEIAWANRVKFDKSMSEYLVHRSPSVTSTADSSTPPRTHVRADIQQVGSCHVSMEQDSRILESPQPRHNETIITTKNTFSIYTDRSTSSTSSRRLEHQANILAREDNLSSPSTKKRKASTSPPDLYSQEAGIKQTGKHHRRQKHSIFNASGSATCPCRGATKAGRPNSKTGSVDSLIGSDEACKEQDKNTKFPLLKVPLYIGLVSSYEHMGNIAGLPNIAHSLDEFFRMVGSQEPRAQPQACNPALGIMVASYQQVSLGETLLQSSKRLSKHLWAHAHNYPLKGRIFLLDIQFLQLGYKLTDGPFCLEETWDSVGKEYFYACIAWDPPLDENSRPRVGSSAVPQIRITFDRDEASGLFSLLLLDSRQTPLLIN</sequence>
<keyword evidence="9" id="KW-1185">Reference proteome</keyword>
<gene>
    <name evidence="8" type="ORF">ARAM_004451</name>
</gene>
<dbReference type="InterPro" id="IPR036599">
    <property type="entry name" value="DNA_ligase_N_sf"/>
</dbReference>
<evidence type="ECO:0000256" key="3">
    <source>
        <dbReference type="ARBA" id="ARBA00022741"/>
    </source>
</evidence>
<keyword evidence="5" id="KW-0539">Nucleus</keyword>
<evidence type="ECO:0000256" key="2">
    <source>
        <dbReference type="ARBA" id="ARBA00022598"/>
    </source>
</evidence>
<dbReference type="InterPro" id="IPR012340">
    <property type="entry name" value="NA-bd_OB-fold"/>
</dbReference>
<evidence type="ECO:0000259" key="7">
    <source>
        <dbReference type="PROSITE" id="PS50160"/>
    </source>
</evidence>
<comment type="similarity">
    <text evidence="1">Belongs to the ATP-dependent DNA ligase family.</text>
</comment>
<dbReference type="OrthoDB" id="2160351at2759"/>
<keyword evidence="3" id="KW-0547">Nucleotide-binding</keyword>